<dbReference type="EMBL" id="JAUEPR010000117">
    <property type="protein sequence ID" value="KAK0463302.1"/>
    <property type="molecule type" value="Genomic_DNA"/>
</dbReference>
<sequence length="161" mass="18349">MSHILTACESPGQKEVWGLAKTALEKKGVEWHAPTLGLLLACCLPMFKSEKGKRESGKERFYRIIISISIQVIWGLQCRRVISGGNTPIQLNIVEKTWIKVINDRIEIDCLMTRKKFGWKAPNPQIIRNTWEGTLKNKDRLPRDWTKVGRVLVGIGPSVER</sequence>
<proteinExistence type="predicted"/>
<organism evidence="1 2">
    <name type="scientific">Armillaria novae-zelandiae</name>
    <dbReference type="NCBI Taxonomy" id="153914"/>
    <lineage>
        <taxon>Eukaryota</taxon>
        <taxon>Fungi</taxon>
        <taxon>Dikarya</taxon>
        <taxon>Basidiomycota</taxon>
        <taxon>Agaricomycotina</taxon>
        <taxon>Agaricomycetes</taxon>
        <taxon>Agaricomycetidae</taxon>
        <taxon>Agaricales</taxon>
        <taxon>Marasmiineae</taxon>
        <taxon>Physalacriaceae</taxon>
        <taxon>Armillaria</taxon>
    </lineage>
</organism>
<comment type="caution">
    <text evidence="1">The sequence shown here is derived from an EMBL/GenBank/DDBJ whole genome shotgun (WGS) entry which is preliminary data.</text>
</comment>
<gene>
    <name evidence="1" type="ORF">IW261DRAFT_1347940</name>
</gene>
<evidence type="ECO:0000313" key="2">
    <source>
        <dbReference type="Proteomes" id="UP001175227"/>
    </source>
</evidence>
<keyword evidence="2" id="KW-1185">Reference proteome</keyword>
<protein>
    <submittedName>
        <fullName evidence="1">Uncharacterized protein</fullName>
    </submittedName>
</protein>
<evidence type="ECO:0000313" key="1">
    <source>
        <dbReference type="EMBL" id="KAK0463302.1"/>
    </source>
</evidence>
<name>A0AA39TLJ5_9AGAR</name>
<reference evidence="1" key="1">
    <citation type="submission" date="2023-06" db="EMBL/GenBank/DDBJ databases">
        <authorList>
            <consortium name="Lawrence Berkeley National Laboratory"/>
            <person name="Ahrendt S."/>
            <person name="Sahu N."/>
            <person name="Indic B."/>
            <person name="Wong-Bajracharya J."/>
            <person name="Merenyi Z."/>
            <person name="Ke H.-M."/>
            <person name="Monk M."/>
            <person name="Kocsube S."/>
            <person name="Drula E."/>
            <person name="Lipzen A."/>
            <person name="Balint B."/>
            <person name="Henrissat B."/>
            <person name="Andreopoulos B."/>
            <person name="Martin F.M."/>
            <person name="Harder C.B."/>
            <person name="Rigling D."/>
            <person name="Ford K.L."/>
            <person name="Foster G.D."/>
            <person name="Pangilinan J."/>
            <person name="Papanicolaou A."/>
            <person name="Barry K."/>
            <person name="LaButti K."/>
            <person name="Viragh M."/>
            <person name="Koriabine M."/>
            <person name="Yan M."/>
            <person name="Riley R."/>
            <person name="Champramary S."/>
            <person name="Plett K.L."/>
            <person name="Tsai I.J."/>
            <person name="Slot J."/>
            <person name="Sipos G."/>
            <person name="Plett J."/>
            <person name="Nagy L.G."/>
            <person name="Grigoriev I.V."/>
        </authorList>
    </citation>
    <scope>NUCLEOTIDE SEQUENCE</scope>
    <source>
        <strain evidence="1">ICMP 16352</strain>
    </source>
</reference>
<dbReference type="Proteomes" id="UP001175227">
    <property type="component" value="Unassembled WGS sequence"/>
</dbReference>
<accession>A0AA39TLJ5</accession>
<dbReference type="AlphaFoldDB" id="A0AA39TLJ5"/>